<evidence type="ECO:0000256" key="1">
    <source>
        <dbReference type="SAM" id="SignalP"/>
    </source>
</evidence>
<evidence type="ECO:0000313" key="2">
    <source>
        <dbReference type="Proteomes" id="UP000504617"/>
    </source>
</evidence>
<feature type="chain" id="PRO_5026794025" evidence="1">
    <location>
        <begin position="25"/>
        <end position="134"/>
    </location>
</feature>
<dbReference type="OrthoDB" id="347083at2759"/>
<dbReference type="AlphaFoldDB" id="A0A6I9XKY7"/>
<keyword evidence="2" id="KW-1185">Reference proteome</keyword>
<organism evidence="2 3">
    <name type="scientific">Thamnophis sirtalis</name>
    <dbReference type="NCBI Taxonomy" id="35019"/>
    <lineage>
        <taxon>Eukaryota</taxon>
        <taxon>Metazoa</taxon>
        <taxon>Chordata</taxon>
        <taxon>Craniata</taxon>
        <taxon>Vertebrata</taxon>
        <taxon>Euteleostomi</taxon>
        <taxon>Lepidosauria</taxon>
        <taxon>Squamata</taxon>
        <taxon>Bifurcata</taxon>
        <taxon>Unidentata</taxon>
        <taxon>Episquamata</taxon>
        <taxon>Toxicofera</taxon>
        <taxon>Serpentes</taxon>
        <taxon>Colubroidea</taxon>
        <taxon>Colubridae</taxon>
        <taxon>Natricinae</taxon>
        <taxon>Thamnophis</taxon>
    </lineage>
</organism>
<reference evidence="3" key="1">
    <citation type="submission" date="2025-08" db="UniProtKB">
        <authorList>
            <consortium name="RefSeq"/>
        </authorList>
    </citation>
    <scope>IDENTIFICATION</scope>
</reference>
<dbReference type="KEGG" id="tsr:106544664"/>
<gene>
    <name evidence="3" type="primary">LOC106544664</name>
</gene>
<accession>A0A6I9XKY7</accession>
<dbReference type="GeneID" id="106544664"/>
<feature type="signal peptide" evidence="1">
    <location>
        <begin position="1"/>
        <end position="24"/>
    </location>
</feature>
<dbReference type="RefSeq" id="XP_013916489.1">
    <property type="nucleotide sequence ID" value="XM_014061014.1"/>
</dbReference>
<proteinExistence type="predicted"/>
<dbReference type="Proteomes" id="UP000504617">
    <property type="component" value="Unplaced"/>
</dbReference>
<evidence type="ECO:0000313" key="3">
    <source>
        <dbReference type="RefSeq" id="XP_013916489.1"/>
    </source>
</evidence>
<keyword evidence="1" id="KW-0732">Signal</keyword>
<sequence>MATWLVQLCYLLLWILFQVYRTHTWLPKHPGFRVLAQASHYWPLETVEGIHELKDTDGVLRSHSFTVLHYHNSTFVYTNDSAYSNFSATVDMVEGIVNKGVYIPSIKGETFLLFGNSQNSCIINQEFCEPEDVS</sequence>
<protein>
    <submittedName>
        <fullName evidence="3">Adhesion G-protein coupled receptor D1-like</fullName>
    </submittedName>
</protein>
<name>A0A6I9XKY7_9SAUR</name>